<dbReference type="Proteomes" id="UP001044222">
    <property type="component" value="Unassembled WGS sequence"/>
</dbReference>
<keyword evidence="9" id="KW-0472">Membrane</keyword>
<dbReference type="GO" id="GO:0009311">
    <property type="term" value="P:oligosaccharide metabolic process"/>
    <property type="evidence" value="ECO:0007669"/>
    <property type="project" value="TreeGrafter"/>
</dbReference>
<feature type="chain" id="PRO_5038911773" description="ST8 alpha-N-acetyl-neuraminide alpha-2,8-sialyltransferase 6" evidence="13">
    <location>
        <begin position="30"/>
        <end position="356"/>
    </location>
</feature>
<evidence type="ECO:0000256" key="11">
    <source>
        <dbReference type="ARBA" id="ARBA00023180"/>
    </source>
</evidence>
<evidence type="ECO:0000256" key="10">
    <source>
        <dbReference type="ARBA" id="ARBA00023157"/>
    </source>
</evidence>
<name>A0A9D3MQA0_ANGAN</name>
<keyword evidence="4" id="KW-0808">Transferase</keyword>
<dbReference type="InterPro" id="IPR001675">
    <property type="entry name" value="Glyco_trans_29"/>
</dbReference>
<keyword evidence="15" id="KW-1185">Reference proteome</keyword>
<feature type="disulfide bond" evidence="12">
    <location>
        <begin position="148"/>
        <end position="295"/>
    </location>
</feature>
<dbReference type="EMBL" id="JAFIRN010000003">
    <property type="protein sequence ID" value="KAG5852003.1"/>
    <property type="molecule type" value="Genomic_DNA"/>
</dbReference>
<dbReference type="Pfam" id="PF00777">
    <property type="entry name" value="Glyco_transf_29"/>
    <property type="match status" value="1"/>
</dbReference>
<evidence type="ECO:0000256" key="12">
    <source>
        <dbReference type="PIRSR" id="PIRSR005557-2"/>
    </source>
</evidence>
<keyword evidence="8" id="KW-0333">Golgi apparatus</keyword>
<evidence type="ECO:0000256" key="1">
    <source>
        <dbReference type="ARBA" id="ARBA00004323"/>
    </source>
</evidence>
<dbReference type="InterPro" id="IPR038578">
    <property type="entry name" value="GT29-like_sf"/>
</dbReference>
<evidence type="ECO:0000256" key="9">
    <source>
        <dbReference type="ARBA" id="ARBA00023136"/>
    </source>
</evidence>
<evidence type="ECO:0000256" key="2">
    <source>
        <dbReference type="ARBA" id="ARBA00006003"/>
    </source>
</evidence>
<dbReference type="GO" id="GO:0003828">
    <property type="term" value="F:alpha-N-acetylneuraminate alpha-2,8-sialyltransferase activity"/>
    <property type="evidence" value="ECO:0007669"/>
    <property type="project" value="TreeGrafter"/>
</dbReference>
<comment type="subcellular location">
    <subcellularLocation>
        <location evidence="1">Golgi apparatus membrane</location>
        <topology evidence="1">Single-pass type II membrane protein</topology>
    </subcellularLocation>
</comment>
<dbReference type="OrthoDB" id="10264956at2759"/>
<evidence type="ECO:0000256" key="13">
    <source>
        <dbReference type="SAM" id="SignalP"/>
    </source>
</evidence>
<evidence type="ECO:0000256" key="5">
    <source>
        <dbReference type="ARBA" id="ARBA00022692"/>
    </source>
</evidence>
<dbReference type="InterPro" id="IPR050943">
    <property type="entry name" value="Glycosyltr_29_Sialyltrsf"/>
</dbReference>
<organism evidence="14 15">
    <name type="scientific">Anguilla anguilla</name>
    <name type="common">European freshwater eel</name>
    <name type="synonym">Muraena anguilla</name>
    <dbReference type="NCBI Taxonomy" id="7936"/>
    <lineage>
        <taxon>Eukaryota</taxon>
        <taxon>Metazoa</taxon>
        <taxon>Chordata</taxon>
        <taxon>Craniata</taxon>
        <taxon>Vertebrata</taxon>
        <taxon>Euteleostomi</taxon>
        <taxon>Actinopterygii</taxon>
        <taxon>Neopterygii</taxon>
        <taxon>Teleostei</taxon>
        <taxon>Anguilliformes</taxon>
        <taxon>Anguillidae</taxon>
        <taxon>Anguilla</taxon>
    </lineage>
</organism>
<dbReference type="GO" id="GO:0000139">
    <property type="term" value="C:Golgi membrane"/>
    <property type="evidence" value="ECO:0007669"/>
    <property type="project" value="UniProtKB-SubCell"/>
</dbReference>
<evidence type="ECO:0000256" key="4">
    <source>
        <dbReference type="ARBA" id="ARBA00022679"/>
    </source>
</evidence>
<evidence type="ECO:0000313" key="14">
    <source>
        <dbReference type="EMBL" id="KAG5852003.1"/>
    </source>
</evidence>
<protein>
    <recommendedName>
        <fullName evidence="16">ST8 alpha-N-acetyl-neuraminide alpha-2,8-sialyltransferase 6</fullName>
    </recommendedName>
</protein>
<evidence type="ECO:0000256" key="3">
    <source>
        <dbReference type="ARBA" id="ARBA00022676"/>
    </source>
</evidence>
<gene>
    <name evidence="14" type="ORF">ANANG_G00057830</name>
</gene>
<keyword evidence="7" id="KW-1133">Transmembrane helix</keyword>
<keyword evidence="5" id="KW-0812">Transmembrane</keyword>
<dbReference type="PANTHER" id="PTHR11987">
    <property type="entry name" value="ALPHA-2,8-SIALYLTRANSFERASE"/>
    <property type="match status" value="1"/>
</dbReference>
<keyword evidence="6" id="KW-0735">Signal-anchor</keyword>
<evidence type="ECO:0000256" key="8">
    <source>
        <dbReference type="ARBA" id="ARBA00023034"/>
    </source>
</evidence>
<dbReference type="PIRSF" id="PIRSF005557">
    <property type="entry name" value="Sialyl_trans"/>
    <property type="match status" value="1"/>
</dbReference>
<dbReference type="Gene3D" id="3.90.1480.20">
    <property type="entry name" value="Glycosyl transferase family 29"/>
    <property type="match status" value="1"/>
</dbReference>
<evidence type="ECO:0000256" key="6">
    <source>
        <dbReference type="ARBA" id="ARBA00022968"/>
    </source>
</evidence>
<dbReference type="InterPro" id="IPR012163">
    <property type="entry name" value="Sialyl_trans"/>
</dbReference>
<dbReference type="PANTHER" id="PTHR11987:SF29">
    <property type="entry name" value="ALPHA-2,8-SIALYLTRANSFERASE 8F"/>
    <property type="match status" value="1"/>
</dbReference>
<evidence type="ECO:0000256" key="7">
    <source>
        <dbReference type="ARBA" id="ARBA00022989"/>
    </source>
</evidence>
<sequence length="356" mass="40441">MAVRRRCRKLFVIVCAISTFFFFLPPPEIENTPQSSEQTQNCNKLFDQIVAMKSLKSIHNFTKFFLEVKKIMSCPWTSNLTQQIIHKMDLHTECNASGTLFVTRENTHLGQTLTYEVQRKSTKVVDKMLYNMLPRAAPWGISRVLGRCAVVGNGGILKNSSCGEKINSADFVIRLNLPPMNYSSDVGVKSSLVTINPSQITQSFMGLCNARKPFVDKAAAHGNAYLAMAPFSYVVGTELSFRVFHTMKDMRPQQEVLYFHPDYLFRLARYWQKQGLTGLRLSSGFMLVSVALELCEKVDIYGFWPFPTDLIQKPVTHHYYDNVVAKQGVHAMPEEFLTLLHMHSQGVLQLHVGKCQ</sequence>
<proteinExistence type="inferred from homology"/>
<keyword evidence="11" id="KW-0325">Glycoprotein</keyword>
<comment type="similarity">
    <text evidence="2">Belongs to the glycosyltransferase 29 family.</text>
</comment>
<dbReference type="AlphaFoldDB" id="A0A9D3MQA0"/>
<feature type="signal peptide" evidence="13">
    <location>
        <begin position="1"/>
        <end position="29"/>
    </location>
</feature>
<keyword evidence="13" id="KW-0732">Signal</keyword>
<evidence type="ECO:0008006" key="16">
    <source>
        <dbReference type="Google" id="ProtNLM"/>
    </source>
</evidence>
<comment type="caution">
    <text evidence="14">The sequence shown here is derived from an EMBL/GenBank/DDBJ whole genome shotgun (WGS) entry which is preliminary data.</text>
</comment>
<dbReference type="GO" id="GO:0006491">
    <property type="term" value="P:N-glycan processing"/>
    <property type="evidence" value="ECO:0007669"/>
    <property type="project" value="TreeGrafter"/>
</dbReference>
<dbReference type="OMA" id="HTQGVLQ"/>
<reference evidence="14" key="1">
    <citation type="submission" date="2021-01" db="EMBL/GenBank/DDBJ databases">
        <title>A chromosome-scale assembly of European eel, Anguilla anguilla.</title>
        <authorList>
            <person name="Henkel C."/>
            <person name="Jong-Raadsen S.A."/>
            <person name="Dufour S."/>
            <person name="Weltzien F.-A."/>
            <person name="Palstra A.P."/>
            <person name="Pelster B."/>
            <person name="Spaink H.P."/>
            <person name="Van Den Thillart G.E."/>
            <person name="Jansen H."/>
            <person name="Zahm M."/>
            <person name="Klopp C."/>
            <person name="Cedric C."/>
            <person name="Louis A."/>
            <person name="Berthelot C."/>
            <person name="Parey E."/>
            <person name="Roest Crollius H."/>
            <person name="Montfort J."/>
            <person name="Robinson-Rechavi M."/>
            <person name="Bucao C."/>
            <person name="Bouchez O."/>
            <person name="Gislard M."/>
            <person name="Lluch J."/>
            <person name="Milhes M."/>
            <person name="Lampietro C."/>
            <person name="Lopez Roques C."/>
            <person name="Donnadieu C."/>
            <person name="Braasch I."/>
            <person name="Desvignes T."/>
            <person name="Postlethwait J."/>
            <person name="Bobe J."/>
            <person name="Guiguen Y."/>
            <person name="Dirks R."/>
        </authorList>
    </citation>
    <scope>NUCLEOTIDE SEQUENCE</scope>
    <source>
        <strain evidence="14">Tag_6206</strain>
        <tissue evidence="14">Liver</tissue>
    </source>
</reference>
<keyword evidence="3" id="KW-0328">Glycosyltransferase</keyword>
<keyword evidence="10" id="KW-1015">Disulfide bond</keyword>
<evidence type="ECO:0000313" key="15">
    <source>
        <dbReference type="Proteomes" id="UP001044222"/>
    </source>
</evidence>
<accession>A0A9D3MQA0</accession>